<accession>K1KGT4</accession>
<comment type="caution">
    <text evidence="1">The sequence shown here is derived from an EMBL/GenBank/DDBJ whole genome shotgun (WGS) entry which is preliminary data.</text>
</comment>
<reference evidence="1 2" key="1">
    <citation type="journal article" date="2012" name="J. Bacteriol.">
        <title>Draft Genome Sequence of Bacillus isronensis Strain B3W22, Isolated from the Upper Atmosphere.</title>
        <authorList>
            <person name="Shivaji S."/>
            <person name="Ara S."/>
            <person name="Singh S.K."/>
            <person name="Bandi S."/>
            <person name="Singh A."/>
            <person name="Pinnaka A.K."/>
        </authorList>
    </citation>
    <scope>NUCLEOTIDE SEQUENCE [LARGE SCALE GENOMIC DNA]</scope>
    <source>
        <strain evidence="1 2">B3W22</strain>
    </source>
</reference>
<dbReference type="Proteomes" id="UP000004738">
    <property type="component" value="Unassembled WGS sequence"/>
</dbReference>
<sequence>MGQRGVGEGHGFFADPGGHLVAVGDDPLKERLIGQVVVPQVLFQPGQRIATDPGFLFGTQTVFGGIVRGGVSAHAIGYGLDQHRAFAAARPVQGPTGHGQHRKHIVAVHTDPGEAIACRTVCQRDLGLHVERNRDGPLVVLAEEDHRGVEAGGEDHGFVDLALGRGAVAEVGDHCFAVLGQAFGVPAGLVALHGHGISGGMGHLCGEHHGVHVEVVFPRVPAAIGDATEDP</sequence>
<gene>
    <name evidence="1" type="ORF">B857_03943</name>
</gene>
<protein>
    <submittedName>
        <fullName evidence="1">Uncharacterized protein</fullName>
    </submittedName>
</protein>
<organism evidence="1 2">
    <name type="scientific">Solibacillus isronensis B3W22</name>
    <dbReference type="NCBI Taxonomy" id="1224748"/>
    <lineage>
        <taxon>Bacteria</taxon>
        <taxon>Bacillati</taxon>
        <taxon>Bacillota</taxon>
        <taxon>Bacilli</taxon>
        <taxon>Bacillales</taxon>
        <taxon>Caryophanaceae</taxon>
        <taxon>Solibacillus</taxon>
    </lineage>
</organism>
<dbReference type="EMBL" id="AMCK01000064">
    <property type="protein sequence ID" value="EKB43295.1"/>
    <property type="molecule type" value="Genomic_DNA"/>
</dbReference>
<name>K1KGT4_9BACL</name>
<evidence type="ECO:0000313" key="2">
    <source>
        <dbReference type="Proteomes" id="UP000004738"/>
    </source>
</evidence>
<evidence type="ECO:0000313" key="1">
    <source>
        <dbReference type="EMBL" id="EKB43295.1"/>
    </source>
</evidence>
<proteinExistence type="predicted"/>
<keyword evidence="2" id="KW-1185">Reference proteome</keyword>
<dbReference type="AlphaFoldDB" id="K1KGT4"/>